<dbReference type="AlphaFoldDB" id="A0A8H5D127"/>
<dbReference type="EMBL" id="JAACJO010000013">
    <property type="protein sequence ID" value="KAF5351114.1"/>
    <property type="molecule type" value="Genomic_DNA"/>
</dbReference>
<feature type="signal peptide" evidence="2">
    <location>
        <begin position="1"/>
        <end position="17"/>
    </location>
</feature>
<sequence>MVAHSTLLLTFITTVAASQAATQGGIEWKARALAARQSSNGLPNTSQIPDQCKSTCAAVSDTSSTDCTSLACVCSDKFSNSLSSCLQCVIDAMGQQSFVTTAQTSYNTYASNCDDFDLPVQNVTFSLHGSSGGGASGSGAQGGTGGASGSGGQGNTGGASGGGTGGALSNNAHALGAVVTGSLISLGFLLS</sequence>
<evidence type="ECO:0008006" key="5">
    <source>
        <dbReference type="Google" id="ProtNLM"/>
    </source>
</evidence>
<feature type="region of interest" description="Disordered" evidence="1">
    <location>
        <begin position="134"/>
        <end position="162"/>
    </location>
</feature>
<dbReference type="OrthoDB" id="2564568at2759"/>
<dbReference type="Proteomes" id="UP000559027">
    <property type="component" value="Unassembled WGS sequence"/>
</dbReference>
<evidence type="ECO:0000313" key="4">
    <source>
        <dbReference type="Proteomes" id="UP000559027"/>
    </source>
</evidence>
<accession>A0A8H5D127</accession>
<reference evidence="3 4" key="1">
    <citation type="journal article" date="2020" name="ISME J.">
        <title>Uncovering the hidden diversity of litter-decomposition mechanisms in mushroom-forming fungi.</title>
        <authorList>
            <person name="Floudas D."/>
            <person name="Bentzer J."/>
            <person name="Ahren D."/>
            <person name="Johansson T."/>
            <person name="Persson P."/>
            <person name="Tunlid A."/>
        </authorList>
    </citation>
    <scope>NUCLEOTIDE SEQUENCE [LARGE SCALE GENOMIC DNA]</scope>
    <source>
        <strain evidence="3 4">CBS 146.42</strain>
    </source>
</reference>
<gene>
    <name evidence="3" type="ORF">D9756_008277</name>
</gene>
<feature type="chain" id="PRO_5033986135" description="Extracellular membrane protein CFEM domain-containing protein" evidence="2">
    <location>
        <begin position="18"/>
        <end position="191"/>
    </location>
</feature>
<keyword evidence="4" id="KW-1185">Reference proteome</keyword>
<evidence type="ECO:0000256" key="1">
    <source>
        <dbReference type="SAM" id="MobiDB-lite"/>
    </source>
</evidence>
<name>A0A8H5D127_9AGAR</name>
<protein>
    <recommendedName>
        <fullName evidence="5">Extracellular membrane protein CFEM domain-containing protein</fullName>
    </recommendedName>
</protein>
<organism evidence="3 4">
    <name type="scientific">Leucocoprinus leucothites</name>
    <dbReference type="NCBI Taxonomy" id="201217"/>
    <lineage>
        <taxon>Eukaryota</taxon>
        <taxon>Fungi</taxon>
        <taxon>Dikarya</taxon>
        <taxon>Basidiomycota</taxon>
        <taxon>Agaricomycotina</taxon>
        <taxon>Agaricomycetes</taxon>
        <taxon>Agaricomycetidae</taxon>
        <taxon>Agaricales</taxon>
        <taxon>Agaricineae</taxon>
        <taxon>Agaricaceae</taxon>
        <taxon>Leucocoprinus</taxon>
    </lineage>
</organism>
<evidence type="ECO:0000256" key="2">
    <source>
        <dbReference type="SAM" id="SignalP"/>
    </source>
</evidence>
<keyword evidence="2" id="KW-0732">Signal</keyword>
<proteinExistence type="predicted"/>
<evidence type="ECO:0000313" key="3">
    <source>
        <dbReference type="EMBL" id="KAF5351114.1"/>
    </source>
</evidence>
<comment type="caution">
    <text evidence="3">The sequence shown here is derived from an EMBL/GenBank/DDBJ whole genome shotgun (WGS) entry which is preliminary data.</text>
</comment>